<evidence type="ECO:0000256" key="5">
    <source>
        <dbReference type="ARBA" id="ARBA00022840"/>
    </source>
</evidence>
<evidence type="ECO:0000256" key="7">
    <source>
        <dbReference type="ARBA" id="ARBA00023125"/>
    </source>
</evidence>
<dbReference type="HAMAP" id="MF_00377">
    <property type="entry name" value="DnaA_bact"/>
    <property type="match status" value="1"/>
</dbReference>
<keyword evidence="7 8" id="KW-0238">DNA-binding</keyword>
<dbReference type="GO" id="GO:0008289">
    <property type="term" value="F:lipid binding"/>
    <property type="evidence" value="ECO:0007669"/>
    <property type="project" value="UniProtKB-KW"/>
</dbReference>
<dbReference type="SMART" id="SM00760">
    <property type="entry name" value="Bac_DnaA_C"/>
    <property type="match status" value="1"/>
</dbReference>
<comment type="function">
    <text evidence="8 10">Plays an essential role in the initiation and regulation of chromosomal replication. ATP-DnaA binds to the origin of replication (oriC) to initiate formation of the DNA replication initiation complex once per cell cycle. Binds the DnaA box (a 9 base pair repeat at the origin) and separates the double-stranded (ds)DNA. Forms a right-handed helical filament on oriC DNA; dsDNA binds to the exterior of the filament while single-stranded (ss)DNA is stabiized in the filament's interior. The ATP-DnaA-oriC complex binds and stabilizes one strand of the AT-rich DNA unwinding element (DUE), permitting loading of DNA polymerase. After initiation quickly degrades to an ADP-DnaA complex that is not apt for DNA replication. Binds acidic phospholipids.</text>
</comment>
<dbReference type="SUPFAM" id="SSF48295">
    <property type="entry name" value="TrpR-like"/>
    <property type="match status" value="1"/>
</dbReference>
<dbReference type="Pfam" id="PF08299">
    <property type="entry name" value="Bac_DnaA_C"/>
    <property type="match status" value="1"/>
</dbReference>
<dbReference type="NCBIfam" id="NF010686">
    <property type="entry name" value="PRK14086.1"/>
    <property type="match status" value="1"/>
</dbReference>
<feature type="binding site" evidence="8">
    <location>
        <position position="157"/>
    </location>
    <ligand>
        <name>ATP</name>
        <dbReference type="ChEBI" id="CHEBI:30616"/>
    </ligand>
</feature>
<proteinExistence type="inferred from homology"/>
<comment type="caution">
    <text evidence="8">Lacks conserved residue(s) required for the propagation of feature annotation.</text>
</comment>
<dbReference type="NCBIfam" id="TIGR00362">
    <property type="entry name" value="DnaA"/>
    <property type="match status" value="1"/>
</dbReference>
<feature type="binding site" evidence="8">
    <location>
        <position position="161"/>
    </location>
    <ligand>
        <name>ATP</name>
        <dbReference type="ChEBI" id="CHEBI:30616"/>
    </ligand>
</feature>
<accession>A0A1L5F2N7</accession>
<dbReference type="GO" id="GO:0006275">
    <property type="term" value="P:regulation of DNA replication"/>
    <property type="evidence" value="ECO:0007669"/>
    <property type="project" value="UniProtKB-UniRule"/>
</dbReference>
<dbReference type="InterPro" id="IPR003593">
    <property type="entry name" value="AAA+_ATPase"/>
</dbReference>
<dbReference type="FunFam" id="1.10.1750.10:FF:000003">
    <property type="entry name" value="Chromosomal replication initiator protein DnaA"/>
    <property type="match status" value="1"/>
</dbReference>
<dbReference type="GO" id="GO:0005524">
    <property type="term" value="F:ATP binding"/>
    <property type="evidence" value="ECO:0007669"/>
    <property type="project" value="UniProtKB-UniRule"/>
</dbReference>
<evidence type="ECO:0000256" key="4">
    <source>
        <dbReference type="ARBA" id="ARBA00022741"/>
    </source>
</evidence>
<dbReference type="FunFam" id="1.10.8.60:FF:000003">
    <property type="entry name" value="Chromosomal replication initiator protein DnaA"/>
    <property type="match status" value="1"/>
</dbReference>
<feature type="region of interest" description="Domain I, interacts with DnaA modulators" evidence="8">
    <location>
        <begin position="1"/>
        <end position="94"/>
    </location>
</feature>
<evidence type="ECO:0000256" key="2">
    <source>
        <dbReference type="ARBA" id="ARBA00022490"/>
    </source>
</evidence>
<dbReference type="CDD" id="cd06571">
    <property type="entry name" value="Bac_DnaA_C"/>
    <property type="match status" value="1"/>
</dbReference>
<dbReference type="InterPro" id="IPR027417">
    <property type="entry name" value="P-loop_NTPase"/>
</dbReference>
<evidence type="ECO:0000313" key="14">
    <source>
        <dbReference type="EMBL" id="APM37263.1"/>
    </source>
</evidence>
<evidence type="ECO:0000256" key="6">
    <source>
        <dbReference type="ARBA" id="ARBA00023121"/>
    </source>
</evidence>
<dbReference type="Pfam" id="PF11638">
    <property type="entry name" value="DnaA_N"/>
    <property type="match status" value="1"/>
</dbReference>
<evidence type="ECO:0000256" key="10">
    <source>
        <dbReference type="RuleBase" id="RU000577"/>
    </source>
</evidence>
<evidence type="ECO:0000256" key="1">
    <source>
        <dbReference type="ARBA" id="ARBA00006583"/>
    </source>
</evidence>
<dbReference type="GO" id="GO:0003688">
    <property type="term" value="F:DNA replication origin binding"/>
    <property type="evidence" value="ECO:0007669"/>
    <property type="project" value="UniProtKB-UniRule"/>
</dbReference>
<dbReference type="InterPro" id="IPR010921">
    <property type="entry name" value="Trp_repressor/repl_initiator"/>
</dbReference>
<dbReference type="InterPro" id="IPR001957">
    <property type="entry name" value="Chromosome_initiator_DnaA"/>
</dbReference>
<comment type="subunit">
    <text evidence="8">Oligomerizes as a right-handed, spiral filament on DNA at oriC.</text>
</comment>
<dbReference type="Proteomes" id="UP000184604">
    <property type="component" value="Chromosome"/>
</dbReference>
<comment type="subcellular location">
    <subcellularLocation>
        <location evidence="8">Cytoplasm</location>
    </subcellularLocation>
</comment>
<evidence type="ECO:0000256" key="8">
    <source>
        <dbReference type="HAMAP-Rule" id="MF_00377"/>
    </source>
</evidence>
<keyword evidence="5 8" id="KW-0067">ATP-binding</keyword>
<dbReference type="AlphaFoldDB" id="A0A1L5F2N7"/>
<dbReference type="PROSITE" id="PS01008">
    <property type="entry name" value="DNAA"/>
    <property type="match status" value="1"/>
</dbReference>
<feature type="binding site" evidence="8">
    <location>
        <position position="159"/>
    </location>
    <ligand>
        <name>ATP</name>
        <dbReference type="ChEBI" id="CHEBI:30616"/>
    </ligand>
</feature>
<dbReference type="Gene3D" id="3.40.50.300">
    <property type="entry name" value="P-loop containing nucleotide triphosphate hydrolases"/>
    <property type="match status" value="1"/>
</dbReference>
<sequence length="451" mass="51305">MNAHPKEIWEQCLNIIKGETTEVSFNTWIKSITPISIENDTFMLTVPNDLTKGILSNKYTDLIIRALQMVTSQKYNVKFLISSELPEEFLTLDTINEQNIKGSIIVTDEMSAMLNPKYTFTSFVIGNSNRFAHAASLAVAESPAKAYNPLFIYGGVGLGKTHLMHAIGHHILHNNTSCKVVYVSSEKFTNELINSIKDDKNVEFRSKYRNIDVLLIDDIQFIAGKERTQEEFFHTFNALYEANKQIILSSDRPPKEIPTLEDRLRSRFEWGLIADIQPPDFETRMAILKKKADVEKLNIPNEVMAYIATKIKSNIRELEGALIRIVAFSSLTNKEISVDLAIEALKDIISSGQSKQVTIELIQDVVSNYYNLKVSDFKSSRRTRNVAFPRQIAMYLCRKLTDMSLPKIGEEFGGRDHTTVIHAYEKISNNLKKDESLKNAVNDLTKRLDQQ</sequence>
<evidence type="ECO:0000259" key="12">
    <source>
        <dbReference type="SMART" id="SM00382"/>
    </source>
</evidence>
<dbReference type="InterPro" id="IPR024633">
    <property type="entry name" value="DnaA_N_dom"/>
</dbReference>
<feature type="region of interest" description="Domain IV, binds dsDNA" evidence="8">
    <location>
        <begin position="330"/>
        <end position="451"/>
    </location>
</feature>
<dbReference type="PRINTS" id="PR00051">
    <property type="entry name" value="DNAA"/>
</dbReference>
<dbReference type="Gene3D" id="1.10.8.60">
    <property type="match status" value="1"/>
</dbReference>
<dbReference type="FunFam" id="3.40.50.300:FF:000150">
    <property type="entry name" value="Chromosomal replication initiator protein DnaA"/>
    <property type="match status" value="1"/>
</dbReference>
<feature type="region of interest" description="Domain III, AAA+ region" evidence="8">
    <location>
        <begin position="113"/>
        <end position="329"/>
    </location>
</feature>
<keyword evidence="4 8" id="KW-0547">Nucleotide-binding</keyword>
<dbReference type="SUPFAM" id="SSF52540">
    <property type="entry name" value="P-loop containing nucleoside triphosphate hydrolases"/>
    <property type="match status" value="1"/>
</dbReference>
<dbReference type="GO" id="GO:0005886">
    <property type="term" value="C:plasma membrane"/>
    <property type="evidence" value="ECO:0007669"/>
    <property type="project" value="TreeGrafter"/>
</dbReference>
<dbReference type="InterPro" id="IPR018312">
    <property type="entry name" value="Chromosome_initiator_DnaA_CS"/>
</dbReference>
<protein>
    <recommendedName>
        <fullName evidence="8 9">Chromosomal replication initiator protein DnaA</fullName>
    </recommendedName>
</protein>
<dbReference type="CDD" id="cd00009">
    <property type="entry name" value="AAA"/>
    <property type="match status" value="1"/>
</dbReference>
<evidence type="ECO:0000313" key="15">
    <source>
        <dbReference type="Proteomes" id="UP000184604"/>
    </source>
</evidence>
<feature type="domain" description="Chromosomal replication initiator DnaA C-terminal" evidence="13">
    <location>
        <begin position="358"/>
        <end position="427"/>
    </location>
</feature>
<dbReference type="InterPro" id="IPR020591">
    <property type="entry name" value="Chromosome_initiator_DnaA-like"/>
</dbReference>
<dbReference type="InterPro" id="IPR013317">
    <property type="entry name" value="DnaA_dom"/>
</dbReference>
<keyword evidence="3 8" id="KW-0235">DNA replication</keyword>
<dbReference type="RefSeq" id="WP_073536985.1">
    <property type="nucleotide sequence ID" value="NZ_CP018335.1"/>
</dbReference>
<dbReference type="Gene3D" id="1.10.1750.10">
    <property type="match status" value="1"/>
</dbReference>
<dbReference type="InterPro" id="IPR038454">
    <property type="entry name" value="DnaA_N_sf"/>
</dbReference>
<comment type="domain">
    <text evidence="8">Domain I is involved in oligomerization and binding regulators, domain II is flexibile and of varying length in different bacteria, domain III forms the AAA+ region, while domain IV binds dsDNA.</text>
</comment>
<dbReference type="OrthoDB" id="9807019at2"/>
<dbReference type="InterPro" id="IPR013159">
    <property type="entry name" value="DnaA_C"/>
</dbReference>
<evidence type="ECO:0000259" key="13">
    <source>
        <dbReference type="SMART" id="SM00760"/>
    </source>
</evidence>
<evidence type="ECO:0000256" key="11">
    <source>
        <dbReference type="RuleBase" id="RU004227"/>
    </source>
</evidence>
<evidence type="ECO:0000256" key="9">
    <source>
        <dbReference type="NCBIfam" id="TIGR00362"/>
    </source>
</evidence>
<dbReference type="PANTHER" id="PTHR30050">
    <property type="entry name" value="CHROMOSOMAL REPLICATION INITIATOR PROTEIN DNAA"/>
    <property type="match status" value="1"/>
</dbReference>
<dbReference type="Gene3D" id="3.30.300.180">
    <property type="match status" value="1"/>
</dbReference>
<feature type="domain" description="AAA+ ATPase" evidence="12">
    <location>
        <begin position="146"/>
        <end position="274"/>
    </location>
</feature>
<dbReference type="EMBL" id="CP018335">
    <property type="protein sequence ID" value="APM37263.1"/>
    <property type="molecule type" value="Genomic_DNA"/>
</dbReference>
<dbReference type="GO" id="GO:0006270">
    <property type="term" value="P:DNA replication initiation"/>
    <property type="evidence" value="ECO:0007669"/>
    <property type="project" value="UniProtKB-UniRule"/>
</dbReference>
<dbReference type="Pfam" id="PF00308">
    <property type="entry name" value="Bac_DnaA"/>
    <property type="match status" value="1"/>
</dbReference>
<dbReference type="GO" id="GO:0005737">
    <property type="term" value="C:cytoplasm"/>
    <property type="evidence" value="ECO:0007669"/>
    <property type="project" value="UniProtKB-SubCell"/>
</dbReference>
<keyword evidence="6 8" id="KW-0446">Lipid-binding</keyword>
<organism evidence="14 15">
    <name type="scientific">Clostridium kluyveri</name>
    <dbReference type="NCBI Taxonomy" id="1534"/>
    <lineage>
        <taxon>Bacteria</taxon>
        <taxon>Bacillati</taxon>
        <taxon>Bacillota</taxon>
        <taxon>Clostridia</taxon>
        <taxon>Eubacteriales</taxon>
        <taxon>Clostridiaceae</taxon>
        <taxon>Clostridium</taxon>
    </lineage>
</organism>
<dbReference type="PANTHER" id="PTHR30050:SF2">
    <property type="entry name" value="CHROMOSOMAL REPLICATION INITIATOR PROTEIN DNAA"/>
    <property type="match status" value="1"/>
</dbReference>
<dbReference type="SMART" id="SM00382">
    <property type="entry name" value="AAA"/>
    <property type="match status" value="1"/>
</dbReference>
<gene>
    <name evidence="8" type="primary">dnaA</name>
    <name evidence="14" type="ORF">BS101_00005</name>
</gene>
<keyword evidence="2 8" id="KW-0963">Cytoplasm</keyword>
<evidence type="ECO:0000256" key="3">
    <source>
        <dbReference type="ARBA" id="ARBA00022705"/>
    </source>
</evidence>
<reference evidence="14 15" key="1">
    <citation type="submission" date="2016-12" db="EMBL/GenBank/DDBJ databases">
        <title>Complete genome sequence of Clostridium kluyveri JZZ isolated from the pit mud of a Chinese flavor liquor-making factory.</title>
        <authorList>
            <person name="Wang Y."/>
        </authorList>
    </citation>
    <scope>NUCLEOTIDE SEQUENCE [LARGE SCALE GENOMIC DNA]</scope>
    <source>
        <strain evidence="14 15">JZZ</strain>
    </source>
</reference>
<comment type="similarity">
    <text evidence="1 8 11">Belongs to the DnaA family.</text>
</comment>
<name>A0A1L5F2N7_CLOKL</name>
<feature type="binding site" evidence="8">
    <location>
        <position position="160"/>
    </location>
    <ligand>
        <name>ATP</name>
        <dbReference type="ChEBI" id="CHEBI:30616"/>
    </ligand>
</feature>